<gene>
    <name evidence="1" type="ORF">GCM10025864_04620</name>
</gene>
<accession>A0ABQ6HYF0</accession>
<proteinExistence type="predicted"/>
<reference evidence="2" key="1">
    <citation type="journal article" date="2019" name="Int. J. Syst. Evol. Microbiol.">
        <title>The Global Catalogue of Microorganisms (GCM) 10K type strain sequencing project: providing services to taxonomists for standard genome sequencing and annotation.</title>
        <authorList>
            <consortium name="The Broad Institute Genomics Platform"/>
            <consortium name="The Broad Institute Genome Sequencing Center for Infectious Disease"/>
            <person name="Wu L."/>
            <person name="Ma J."/>
        </authorList>
    </citation>
    <scope>NUCLEOTIDE SEQUENCE [LARGE SCALE GENOMIC DNA]</scope>
    <source>
        <strain evidence="2">NBRC 106348</strain>
    </source>
</reference>
<name>A0ABQ6HYF0_9MICO</name>
<sequence>MRLAERDVLLVLAARLAAGGGAGLGRHVLRFSWGEVFGPADRRRARADVDVGATDGSGTDCWLAGLLLAGHGALRTLAGTRVGLGALTADGKATTVAQPW</sequence>
<protein>
    <submittedName>
        <fullName evidence="1">Uncharacterized protein</fullName>
    </submittedName>
</protein>
<evidence type="ECO:0000313" key="2">
    <source>
        <dbReference type="Proteomes" id="UP001157091"/>
    </source>
</evidence>
<keyword evidence="2" id="KW-1185">Reference proteome</keyword>
<dbReference type="Proteomes" id="UP001157091">
    <property type="component" value="Unassembled WGS sequence"/>
</dbReference>
<evidence type="ECO:0000313" key="1">
    <source>
        <dbReference type="EMBL" id="GMA22703.1"/>
    </source>
</evidence>
<dbReference type="EMBL" id="BSUK01000001">
    <property type="protein sequence ID" value="GMA22703.1"/>
    <property type="molecule type" value="Genomic_DNA"/>
</dbReference>
<organism evidence="1 2">
    <name type="scientific">Luteimicrobium album</name>
    <dbReference type="NCBI Taxonomy" id="1054550"/>
    <lineage>
        <taxon>Bacteria</taxon>
        <taxon>Bacillati</taxon>
        <taxon>Actinomycetota</taxon>
        <taxon>Actinomycetes</taxon>
        <taxon>Micrococcales</taxon>
        <taxon>Luteimicrobium</taxon>
    </lineage>
</organism>
<comment type="caution">
    <text evidence="1">The sequence shown here is derived from an EMBL/GenBank/DDBJ whole genome shotgun (WGS) entry which is preliminary data.</text>
</comment>